<evidence type="ECO:0000259" key="5">
    <source>
        <dbReference type="PROSITE" id="PS50893"/>
    </source>
</evidence>
<dbReference type="PANTHER" id="PTHR42781">
    <property type="entry name" value="SPERMIDINE/PUTRESCINE IMPORT ATP-BINDING PROTEIN POTA"/>
    <property type="match status" value="1"/>
</dbReference>
<dbReference type="SMART" id="SM00382">
    <property type="entry name" value="AAA"/>
    <property type="match status" value="1"/>
</dbReference>
<dbReference type="PROSITE" id="PS50893">
    <property type="entry name" value="ABC_TRANSPORTER_2"/>
    <property type="match status" value="1"/>
</dbReference>
<dbReference type="SUPFAM" id="SSF50331">
    <property type="entry name" value="MOP-like"/>
    <property type="match status" value="1"/>
</dbReference>
<dbReference type="GO" id="GO:0005524">
    <property type="term" value="F:ATP binding"/>
    <property type="evidence" value="ECO:0007669"/>
    <property type="project" value="UniProtKB-KW"/>
</dbReference>
<dbReference type="InterPro" id="IPR050093">
    <property type="entry name" value="ABC_SmlMolc_Importer"/>
</dbReference>
<dbReference type="InterPro" id="IPR012340">
    <property type="entry name" value="NA-bd_OB-fold"/>
</dbReference>
<gene>
    <name evidence="6" type="ORF">SAMN05892877_11488</name>
</gene>
<dbReference type="GO" id="GO:0022857">
    <property type="term" value="F:transmembrane transporter activity"/>
    <property type="evidence" value="ECO:0007669"/>
    <property type="project" value="InterPro"/>
</dbReference>
<proteinExistence type="inferred from homology"/>
<dbReference type="Gene3D" id="3.40.50.300">
    <property type="entry name" value="P-loop containing nucleotide triphosphate hydrolases"/>
    <property type="match status" value="1"/>
</dbReference>
<dbReference type="RefSeq" id="WP_097141812.1">
    <property type="nucleotide sequence ID" value="NZ_OBQD01000014.1"/>
</dbReference>
<dbReference type="SUPFAM" id="SSF52540">
    <property type="entry name" value="P-loop containing nucleoside triphosphate hydrolases"/>
    <property type="match status" value="1"/>
</dbReference>
<protein>
    <submittedName>
        <fullName evidence="6">ABC-type Fe3+/spermidine/putrescine transport system ATPase subunit</fullName>
    </submittedName>
</protein>
<dbReference type="InterPro" id="IPR008995">
    <property type="entry name" value="Mo/tungstate-bd_C_term_dom"/>
</dbReference>
<dbReference type="EMBL" id="OBQD01000014">
    <property type="protein sequence ID" value="SOC45250.1"/>
    <property type="molecule type" value="Genomic_DNA"/>
</dbReference>
<keyword evidence="4" id="KW-0067">ATP-binding</keyword>
<dbReference type="AlphaFoldDB" id="A0A285UTS8"/>
<accession>A0A285UTS8</accession>
<dbReference type="Proteomes" id="UP000219167">
    <property type="component" value="Unassembled WGS sequence"/>
</dbReference>
<keyword evidence="3" id="KW-0547">Nucleotide-binding</keyword>
<organism evidence="6 7">
    <name type="scientific">Rhizobium subbaraonis</name>
    <dbReference type="NCBI Taxonomy" id="908946"/>
    <lineage>
        <taxon>Bacteria</taxon>
        <taxon>Pseudomonadati</taxon>
        <taxon>Pseudomonadota</taxon>
        <taxon>Alphaproteobacteria</taxon>
        <taxon>Hyphomicrobiales</taxon>
        <taxon>Rhizobiaceae</taxon>
        <taxon>Rhizobium/Agrobacterium group</taxon>
        <taxon>Rhizobium</taxon>
    </lineage>
</organism>
<dbReference type="GO" id="GO:0016887">
    <property type="term" value="F:ATP hydrolysis activity"/>
    <property type="evidence" value="ECO:0007669"/>
    <property type="project" value="InterPro"/>
</dbReference>
<evidence type="ECO:0000256" key="2">
    <source>
        <dbReference type="ARBA" id="ARBA00022448"/>
    </source>
</evidence>
<dbReference type="Pfam" id="PF00005">
    <property type="entry name" value="ABC_tran"/>
    <property type="match status" value="1"/>
</dbReference>
<dbReference type="InterPro" id="IPR013611">
    <property type="entry name" value="Transp-assoc_OB_typ2"/>
</dbReference>
<dbReference type="GO" id="GO:0015847">
    <property type="term" value="P:putrescine transport"/>
    <property type="evidence" value="ECO:0007669"/>
    <property type="project" value="UniProtKB-ARBA"/>
</dbReference>
<keyword evidence="7" id="KW-1185">Reference proteome</keyword>
<dbReference type="Gene3D" id="2.40.50.140">
    <property type="entry name" value="Nucleic acid-binding proteins"/>
    <property type="match status" value="1"/>
</dbReference>
<dbReference type="PANTHER" id="PTHR42781:SF4">
    <property type="entry name" value="SPERMIDINE_PUTRESCINE IMPORT ATP-BINDING PROTEIN POTA"/>
    <property type="match status" value="1"/>
</dbReference>
<dbReference type="GO" id="GO:0043190">
    <property type="term" value="C:ATP-binding cassette (ABC) transporter complex"/>
    <property type="evidence" value="ECO:0007669"/>
    <property type="project" value="InterPro"/>
</dbReference>
<keyword evidence="2" id="KW-0813">Transport</keyword>
<dbReference type="OrthoDB" id="9802264at2"/>
<dbReference type="Gene3D" id="2.40.50.100">
    <property type="match status" value="1"/>
</dbReference>
<comment type="similarity">
    <text evidence="1">Belongs to the ABC transporter superfamily.</text>
</comment>
<feature type="domain" description="ABC transporter" evidence="5">
    <location>
        <begin position="5"/>
        <end position="235"/>
    </location>
</feature>
<reference evidence="6 7" key="1">
    <citation type="submission" date="2017-08" db="EMBL/GenBank/DDBJ databases">
        <authorList>
            <person name="de Groot N.N."/>
        </authorList>
    </citation>
    <scope>NUCLEOTIDE SEQUENCE [LARGE SCALE GENOMIC DNA]</scope>
    <source>
        <strain evidence="6 7">JC85</strain>
    </source>
</reference>
<evidence type="ECO:0000313" key="7">
    <source>
        <dbReference type="Proteomes" id="UP000219167"/>
    </source>
</evidence>
<dbReference type="FunFam" id="3.40.50.300:FF:000133">
    <property type="entry name" value="Spermidine/putrescine import ATP-binding protein PotA"/>
    <property type="match status" value="1"/>
</dbReference>
<dbReference type="InterPro" id="IPR027417">
    <property type="entry name" value="P-loop_NTPase"/>
</dbReference>
<dbReference type="InterPro" id="IPR003593">
    <property type="entry name" value="AAA+_ATPase"/>
</dbReference>
<evidence type="ECO:0000256" key="4">
    <source>
        <dbReference type="ARBA" id="ARBA00022840"/>
    </source>
</evidence>
<dbReference type="InterPro" id="IPR017871">
    <property type="entry name" value="ABC_transporter-like_CS"/>
</dbReference>
<dbReference type="PROSITE" id="PS00211">
    <property type="entry name" value="ABC_TRANSPORTER_1"/>
    <property type="match status" value="1"/>
</dbReference>
<evidence type="ECO:0000256" key="3">
    <source>
        <dbReference type="ARBA" id="ARBA00022741"/>
    </source>
</evidence>
<dbReference type="Pfam" id="PF08402">
    <property type="entry name" value="TOBE_2"/>
    <property type="match status" value="1"/>
</dbReference>
<evidence type="ECO:0000313" key="6">
    <source>
        <dbReference type="EMBL" id="SOC45250.1"/>
    </source>
</evidence>
<dbReference type="InterPro" id="IPR003439">
    <property type="entry name" value="ABC_transporter-like_ATP-bd"/>
</dbReference>
<sequence>MTASVSIRNATKTYGPFKALDDVSLDIDAGEFIVLLGPSGCGKTTLLSILGGFTTPTAGSVSIGGRDMTGVAPARRPTTTMFQDYALFPHMRLVDNVGFGLRMRGLPKNERDDKAMGFLNLVGLKSAARKKPHELSGGQRQRVALARALAVDPDVLLLDEPLGALDLKLRRQMQDELKAIQQRVGTTFVHVTHDQEEAMAIADRIVVMNQGKVEDFGAPAEIHMRPKSLFSAGFMGEINFLQGRVREAANDGARVETPVGTVVLPAANFTIRKPVPGDDVTLCIRPEHFCDAASHSAVRLGEAHITASAFFGTHFRCHLAPMAANQLSLVAHMPQASAVRPGERIPLALDPSGVTALAVA</sequence>
<evidence type="ECO:0000256" key="1">
    <source>
        <dbReference type="ARBA" id="ARBA00005417"/>
    </source>
</evidence>
<name>A0A285UTS8_9HYPH</name>